<dbReference type="EMBL" id="JAAGSC010000039">
    <property type="protein sequence ID" value="NDY95333.1"/>
    <property type="molecule type" value="Genomic_DNA"/>
</dbReference>
<name>A0A845UU29_9GAMM</name>
<evidence type="ECO:0000313" key="2">
    <source>
        <dbReference type="EMBL" id="NDY95333.1"/>
    </source>
</evidence>
<dbReference type="SUPFAM" id="SSF50341">
    <property type="entry name" value="CheW-like"/>
    <property type="match status" value="1"/>
</dbReference>
<keyword evidence="3" id="KW-1185">Reference proteome</keyword>
<dbReference type="PANTHER" id="PTHR22617">
    <property type="entry name" value="CHEMOTAXIS SENSOR HISTIDINE KINASE-RELATED"/>
    <property type="match status" value="1"/>
</dbReference>
<dbReference type="Gene3D" id="2.40.50.180">
    <property type="entry name" value="CheA-289, Domain 4"/>
    <property type="match status" value="1"/>
</dbReference>
<organism evidence="2 3">
    <name type="scientific">Wenzhouxiangella limi</name>
    <dbReference type="NCBI Taxonomy" id="2707351"/>
    <lineage>
        <taxon>Bacteria</taxon>
        <taxon>Pseudomonadati</taxon>
        <taxon>Pseudomonadota</taxon>
        <taxon>Gammaproteobacteria</taxon>
        <taxon>Chromatiales</taxon>
        <taxon>Wenzhouxiangellaceae</taxon>
        <taxon>Wenzhouxiangella</taxon>
    </lineage>
</organism>
<dbReference type="GO" id="GO:0005829">
    <property type="term" value="C:cytosol"/>
    <property type="evidence" value="ECO:0007669"/>
    <property type="project" value="TreeGrafter"/>
</dbReference>
<protein>
    <submittedName>
        <fullName evidence="2">Purine-binding chemotaxis protein CheW</fullName>
    </submittedName>
</protein>
<dbReference type="PANTHER" id="PTHR22617:SF23">
    <property type="entry name" value="CHEMOTAXIS PROTEIN CHEW"/>
    <property type="match status" value="1"/>
</dbReference>
<evidence type="ECO:0000259" key="1">
    <source>
        <dbReference type="PROSITE" id="PS50851"/>
    </source>
</evidence>
<reference evidence="2 3" key="1">
    <citation type="submission" date="2020-02" db="EMBL/GenBank/DDBJ databases">
        <authorList>
            <person name="Zhang X.-Y."/>
        </authorList>
    </citation>
    <scope>NUCLEOTIDE SEQUENCE [LARGE SCALE GENOMIC DNA]</scope>
    <source>
        <strain evidence="2 3">C33</strain>
    </source>
</reference>
<dbReference type="GO" id="GO:0007165">
    <property type="term" value="P:signal transduction"/>
    <property type="evidence" value="ECO:0007669"/>
    <property type="project" value="InterPro"/>
</dbReference>
<dbReference type="Proteomes" id="UP000484885">
    <property type="component" value="Unassembled WGS sequence"/>
</dbReference>
<dbReference type="RefSeq" id="WP_164210727.1">
    <property type="nucleotide sequence ID" value="NZ_JAAGSC010000039.1"/>
</dbReference>
<dbReference type="SMART" id="SM00260">
    <property type="entry name" value="CheW"/>
    <property type="match status" value="1"/>
</dbReference>
<accession>A0A845UU29</accession>
<dbReference type="InterPro" id="IPR002545">
    <property type="entry name" value="CheW-lke_dom"/>
</dbReference>
<dbReference type="Gene3D" id="2.30.30.40">
    <property type="entry name" value="SH3 Domains"/>
    <property type="match status" value="1"/>
</dbReference>
<dbReference type="GO" id="GO:0006935">
    <property type="term" value="P:chemotaxis"/>
    <property type="evidence" value="ECO:0007669"/>
    <property type="project" value="InterPro"/>
</dbReference>
<comment type="caution">
    <text evidence="2">The sequence shown here is derived from an EMBL/GenBank/DDBJ whole genome shotgun (WGS) entry which is preliminary data.</text>
</comment>
<dbReference type="InterPro" id="IPR039315">
    <property type="entry name" value="CheW"/>
</dbReference>
<dbReference type="Pfam" id="PF01584">
    <property type="entry name" value="CheW"/>
    <property type="match status" value="1"/>
</dbReference>
<dbReference type="InterPro" id="IPR036061">
    <property type="entry name" value="CheW-like_dom_sf"/>
</dbReference>
<dbReference type="PROSITE" id="PS50851">
    <property type="entry name" value="CHEW"/>
    <property type="match status" value="1"/>
</dbReference>
<gene>
    <name evidence="2" type="ORF">G3I74_06300</name>
</gene>
<proteinExistence type="predicted"/>
<feature type="domain" description="CheW-like" evidence="1">
    <location>
        <begin position="17"/>
        <end position="158"/>
    </location>
</feature>
<sequence length="160" mass="17321">MSAVIDTALEDKNTGPREEWLQFLLDEQSYGLNVLQIQEILYGGLIEPVPGSPPHVLGVINLRGSIVTVVDTRMRLGLASREPGESEWIVVLDVLGETVGLMVDEVLEVHIFNPEEVEKMGGADLVGHEAHVSGVIELDSIGMLILLDAASVSGLRREDA</sequence>
<evidence type="ECO:0000313" key="3">
    <source>
        <dbReference type="Proteomes" id="UP000484885"/>
    </source>
</evidence>
<dbReference type="AlphaFoldDB" id="A0A845UU29"/>